<dbReference type="PANTHER" id="PTHR30304">
    <property type="entry name" value="D-TAGATOSE-1,6-BISPHOSPHATE ALDOLASE"/>
    <property type="match status" value="1"/>
</dbReference>
<dbReference type="InterPro" id="IPR013785">
    <property type="entry name" value="Aldolase_TIM"/>
</dbReference>
<dbReference type="InterPro" id="IPR050246">
    <property type="entry name" value="Class_II_FBP_aldolase"/>
</dbReference>
<reference evidence="1" key="1">
    <citation type="submission" date="2018-01" db="EMBL/GenBank/DDBJ databases">
        <title>FDA dAtabase for Regulatory Grade micrObial Sequences (FDA-ARGOS): Supporting development and validation of Infectious Disease Dx tests.</title>
        <authorList>
            <person name="Hoffmann M."/>
            <person name="Allard M."/>
            <person name="Evans P."/>
            <person name="Brown E."/>
            <person name="Tallon L."/>
            <person name="Sadzewicz L."/>
            <person name="Sengamalay N."/>
            <person name="Ott S."/>
            <person name="Godinez A."/>
            <person name="Nagaraj S."/>
            <person name="Vyas G."/>
            <person name="Aluvathingal J."/>
            <person name="Nadendla S."/>
            <person name="Geyer C."/>
            <person name="Sichtig H."/>
        </authorList>
    </citation>
    <scope>NUCLEOTIDE SEQUENCE</scope>
    <source>
        <strain evidence="1">FDAARGOS_107</strain>
    </source>
</reference>
<dbReference type="Proteomes" id="UP000067422">
    <property type="component" value="Chromosome 1"/>
</dbReference>
<dbReference type="PANTHER" id="PTHR30304:SF0">
    <property type="entry name" value="D-TAGATOSE-1,6-BISPHOSPHATE ALDOLASE SUBUNIT GATY-RELATED"/>
    <property type="match status" value="1"/>
</dbReference>
<dbReference type="Gene3D" id="3.20.20.70">
    <property type="entry name" value="Aldolase class I"/>
    <property type="match status" value="1"/>
</dbReference>
<name>A0ABN4KX30_VIBHA</name>
<dbReference type="CDD" id="cd00947">
    <property type="entry name" value="TBP_aldolase_IIB"/>
    <property type="match status" value="1"/>
</dbReference>
<dbReference type="PIRSF" id="PIRSF001359">
    <property type="entry name" value="F_bP_aldolase_II"/>
    <property type="match status" value="1"/>
</dbReference>
<dbReference type="Pfam" id="PF01116">
    <property type="entry name" value="F_bP_aldolase"/>
    <property type="match status" value="1"/>
</dbReference>
<organism evidence="1 2">
    <name type="scientific">Vibrio harveyi</name>
    <name type="common">Beneckea harveyi</name>
    <dbReference type="NCBI Taxonomy" id="669"/>
    <lineage>
        <taxon>Bacteria</taxon>
        <taxon>Pseudomonadati</taxon>
        <taxon>Pseudomonadota</taxon>
        <taxon>Gammaproteobacteria</taxon>
        <taxon>Vibrionales</taxon>
        <taxon>Vibrionaceae</taxon>
        <taxon>Vibrio</taxon>
    </lineage>
</organism>
<keyword evidence="2" id="KW-1185">Reference proteome</keyword>
<protein>
    <submittedName>
        <fullName evidence="1">Ketose-bisphosphate aldolase</fullName>
    </submittedName>
</protein>
<dbReference type="RefSeq" id="WP_054395269.1">
    <property type="nucleotide sequence ID" value="NZ_CP014038.2"/>
</dbReference>
<dbReference type="InterPro" id="IPR000771">
    <property type="entry name" value="FBA_II"/>
</dbReference>
<dbReference type="NCBIfam" id="TIGR00167">
    <property type="entry name" value="cbbA"/>
    <property type="match status" value="1"/>
</dbReference>
<gene>
    <name evidence="1" type="ORF">AL538_00170</name>
</gene>
<dbReference type="EMBL" id="CP014038">
    <property type="protein sequence ID" value="AMF96248.1"/>
    <property type="molecule type" value="Genomic_DNA"/>
</dbReference>
<dbReference type="PROSITE" id="PS00806">
    <property type="entry name" value="ALDOLASE_CLASS_II_2"/>
    <property type="match status" value="1"/>
</dbReference>
<evidence type="ECO:0000313" key="2">
    <source>
        <dbReference type="Proteomes" id="UP000067422"/>
    </source>
</evidence>
<sequence>MSLVTMKEVLDLAKSQNYAVPAYDAIDYASVEAIIEGAEELNSSVIIMVPEAALPLVNMEQFFEFIIQRVRLSTVPIAVQLDHGQNFETVIKAIHHGFSSVMIDGSALSFDENVALTKKVVDIAHAAGVSVEAEIGHVGGGEGNLEGSVVDKDLYTKPEDAKKFVDATNVDALAVAFGTVHGLYKSEPKLDLDLLREIKSLVNVPLVMHGGSGVSDEEFKKAVKAGINKINIFTEISMSATETAVSYASGKNNKIHFGELVFVAKQNVKSLVKRYIELFK</sequence>
<accession>A0ABN4KX30</accession>
<proteinExistence type="predicted"/>
<dbReference type="SUPFAM" id="SSF51569">
    <property type="entry name" value="Aldolase"/>
    <property type="match status" value="1"/>
</dbReference>
<evidence type="ECO:0000313" key="1">
    <source>
        <dbReference type="EMBL" id="AMF96248.1"/>
    </source>
</evidence>